<dbReference type="Proteomes" id="UP001431783">
    <property type="component" value="Unassembled WGS sequence"/>
</dbReference>
<dbReference type="EMBL" id="JARQZJ010000121">
    <property type="protein sequence ID" value="KAK9888723.1"/>
    <property type="molecule type" value="Genomic_DNA"/>
</dbReference>
<comment type="subcellular location">
    <subcellularLocation>
        <location evidence="1">Nucleus</location>
        <location evidence="1">Nucleolus</location>
    </subcellularLocation>
</comment>
<dbReference type="GO" id="GO:0005737">
    <property type="term" value="C:cytoplasm"/>
    <property type="evidence" value="ECO:0007669"/>
    <property type="project" value="TreeGrafter"/>
</dbReference>
<comment type="similarity">
    <text evidence="2">Belongs to the bystin family.</text>
</comment>
<evidence type="ECO:0000256" key="4">
    <source>
        <dbReference type="ARBA" id="ARBA00023242"/>
    </source>
</evidence>
<evidence type="ECO:0000313" key="7">
    <source>
        <dbReference type="Proteomes" id="UP001431783"/>
    </source>
</evidence>
<evidence type="ECO:0000256" key="3">
    <source>
        <dbReference type="ARBA" id="ARBA00022517"/>
    </source>
</evidence>
<organism evidence="6 7">
    <name type="scientific">Henosepilachna vigintioctopunctata</name>
    <dbReference type="NCBI Taxonomy" id="420089"/>
    <lineage>
        <taxon>Eukaryota</taxon>
        <taxon>Metazoa</taxon>
        <taxon>Ecdysozoa</taxon>
        <taxon>Arthropoda</taxon>
        <taxon>Hexapoda</taxon>
        <taxon>Insecta</taxon>
        <taxon>Pterygota</taxon>
        <taxon>Neoptera</taxon>
        <taxon>Endopterygota</taxon>
        <taxon>Coleoptera</taxon>
        <taxon>Polyphaga</taxon>
        <taxon>Cucujiformia</taxon>
        <taxon>Coccinelloidea</taxon>
        <taxon>Coccinellidae</taxon>
        <taxon>Epilachninae</taxon>
        <taxon>Epilachnini</taxon>
        <taxon>Henosepilachna</taxon>
    </lineage>
</organism>
<name>A0AAW1V8W5_9CUCU</name>
<evidence type="ECO:0000256" key="2">
    <source>
        <dbReference type="ARBA" id="ARBA00007114"/>
    </source>
</evidence>
<dbReference type="PANTHER" id="PTHR12821">
    <property type="entry name" value="BYSTIN"/>
    <property type="match status" value="1"/>
</dbReference>
<dbReference type="InterPro" id="IPR007955">
    <property type="entry name" value="Bystin"/>
</dbReference>
<keyword evidence="3" id="KW-0690">Ribosome biogenesis</keyword>
<protein>
    <recommendedName>
        <fullName evidence="5">Bystin</fullName>
    </recommendedName>
</protein>
<reference evidence="6 7" key="1">
    <citation type="submission" date="2023-03" db="EMBL/GenBank/DDBJ databases">
        <title>Genome insight into feeding habits of ladybird beetles.</title>
        <authorList>
            <person name="Li H.-S."/>
            <person name="Huang Y.-H."/>
            <person name="Pang H."/>
        </authorList>
    </citation>
    <scope>NUCLEOTIDE SEQUENCE [LARGE SCALE GENOMIC DNA]</scope>
    <source>
        <strain evidence="6">SYSU_2023b</strain>
        <tissue evidence="6">Whole body</tissue>
    </source>
</reference>
<dbReference type="GO" id="GO:0030515">
    <property type="term" value="F:snoRNA binding"/>
    <property type="evidence" value="ECO:0007669"/>
    <property type="project" value="TreeGrafter"/>
</dbReference>
<keyword evidence="7" id="KW-1185">Reference proteome</keyword>
<evidence type="ECO:0000256" key="1">
    <source>
        <dbReference type="ARBA" id="ARBA00004604"/>
    </source>
</evidence>
<comment type="caution">
    <text evidence="6">The sequence shown here is derived from an EMBL/GenBank/DDBJ whole genome shotgun (WGS) entry which is preliminary data.</text>
</comment>
<accession>A0AAW1V8W5</accession>
<dbReference type="AlphaFoldDB" id="A0AAW1V8W5"/>
<sequence>MGKTKKFKPSQIATKVPLDKDIEEAQFAQPKNRVKTRHRQNEDEEYIRSGLSRKILDTARKQQRELEGPASSGASVKFHTTQLGFVNDSDEDEEDALESEIFYDNIDVNPEDEKAIEKFMSSNPAPRRYLADAILEKLTEKKTELEKHFSDNEIVQIEDLNPAVKKLYEGVGDVLKNYRSGVLPKSFKFIPSTKNWEQILCVTDPTKWSAAAMYQGTRLFVSNLTETKAQKFLNLVLLPRIRDDIAEYKRLNFHLYQALRKSLYKPKAFMKGLLIPLLESGDCSLREAIIIGSIVAKYTIPVEFSAPTILKIAEMDYTGTNSIFLRIFFDKKYALPYRVVDSVVEHFLRFQLDPRDMPVLWHQAFLTFVQRYKNVISNEQKDALLKLSVTKSHASITPEILRELTNSKCVKEVCEEPKMDFD</sequence>
<dbReference type="FunFam" id="1.25.40.480:FF:000001">
    <property type="entry name" value="Bystin (51.6 kD)-like"/>
    <property type="match status" value="1"/>
</dbReference>
<proteinExistence type="inferred from homology"/>
<dbReference type="GO" id="GO:0005730">
    <property type="term" value="C:nucleolus"/>
    <property type="evidence" value="ECO:0007669"/>
    <property type="project" value="UniProtKB-SubCell"/>
</dbReference>
<dbReference type="Pfam" id="PF05291">
    <property type="entry name" value="Bystin"/>
    <property type="match status" value="1"/>
</dbReference>
<evidence type="ECO:0000256" key="5">
    <source>
        <dbReference type="ARBA" id="ARBA00074032"/>
    </source>
</evidence>
<gene>
    <name evidence="6" type="ORF">WA026_000949</name>
</gene>
<dbReference type="PANTHER" id="PTHR12821:SF0">
    <property type="entry name" value="BYSTIN"/>
    <property type="match status" value="1"/>
</dbReference>
<keyword evidence="4" id="KW-0539">Nucleus</keyword>
<dbReference type="GO" id="GO:0030688">
    <property type="term" value="C:preribosome, small subunit precursor"/>
    <property type="evidence" value="ECO:0007669"/>
    <property type="project" value="TreeGrafter"/>
</dbReference>
<dbReference type="GO" id="GO:0006364">
    <property type="term" value="P:rRNA processing"/>
    <property type="evidence" value="ECO:0007669"/>
    <property type="project" value="TreeGrafter"/>
</dbReference>
<evidence type="ECO:0000313" key="6">
    <source>
        <dbReference type="EMBL" id="KAK9888723.1"/>
    </source>
</evidence>